<keyword evidence="9" id="KW-1185">Reference proteome</keyword>
<dbReference type="PANTHER" id="PTHR24342">
    <property type="entry name" value="SERINE/THREONINE-PROTEIN KINASE 17"/>
    <property type="match status" value="1"/>
</dbReference>
<feature type="region of interest" description="Disordered" evidence="6">
    <location>
        <begin position="865"/>
        <end position="897"/>
    </location>
</feature>
<dbReference type="PROSITE" id="PS50011">
    <property type="entry name" value="PROTEIN_KINASE_DOM"/>
    <property type="match status" value="1"/>
</dbReference>
<evidence type="ECO:0000313" key="9">
    <source>
        <dbReference type="Proteomes" id="UP000283509"/>
    </source>
</evidence>
<dbReference type="OrthoDB" id="74764at2759"/>
<feature type="region of interest" description="Disordered" evidence="6">
    <location>
        <begin position="99"/>
        <end position="142"/>
    </location>
</feature>
<dbReference type="Gene3D" id="1.10.510.10">
    <property type="entry name" value="Transferase(Phosphotransferase) domain 1"/>
    <property type="match status" value="1"/>
</dbReference>
<feature type="compositionally biased region" description="Basic and acidic residues" evidence="6">
    <location>
        <begin position="719"/>
        <end position="731"/>
    </location>
</feature>
<feature type="region of interest" description="Disordered" evidence="6">
    <location>
        <begin position="946"/>
        <end position="1019"/>
    </location>
</feature>
<evidence type="ECO:0000313" key="8">
    <source>
        <dbReference type="EMBL" id="ROT72663.1"/>
    </source>
</evidence>
<feature type="region of interest" description="Disordered" evidence="6">
    <location>
        <begin position="384"/>
        <end position="685"/>
    </location>
</feature>
<organism evidence="8 9">
    <name type="scientific">Penaeus vannamei</name>
    <name type="common">Whiteleg shrimp</name>
    <name type="synonym">Litopenaeus vannamei</name>
    <dbReference type="NCBI Taxonomy" id="6689"/>
    <lineage>
        <taxon>Eukaryota</taxon>
        <taxon>Metazoa</taxon>
        <taxon>Ecdysozoa</taxon>
        <taxon>Arthropoda</taxon>
        <taxon>Crustacea</taxon>
        <taxon>Multicrustacea</taxon>
        <taxon>Malacostraca</taxon>
        <taxon>Eumalacostraca</taxon>
        <taxon>Eucarida</taxon>
        <taxon>Decapoda</taxon>
        <taxon>Dendrobranchiata</taxon>
        <taxon>Penaeoidea</taxon>
        <taxon>Penaeidae</taxon>
        <taxon>Penaeus</taxon>
    </lineage>
</organism>
<feature type="region of interest" description="Disordered" evidence="6">
    <location>
        <begin position="719"/>
        <end position="813"/>
    </location>
</feature>
<dbReference type="InterPro" id="IPR011009">
    <property type="entry name" value="Kinase-like_dom_sf"/>
</dbReference>
<feature type="compositionally biased region" description="Pro residues" evidence="6">
    <location>
        <begin position="946"/>
        <end position="955"/>
    </location>
</feature>
<keyword evidence="4 8" id="KW-0418">Kinase</keyword>
<evidence type="ECO:0000256" key="5">
    <source>
        <dbReference type="ARBA" id="ARBA00022840"/>
    </source>
</evidence>
<dbReference type="GO" id="GO:0005524">
    <property type="term" value="F:ATP binding"/>
    <property type="evidence" value="ECO:0007669"/>
    <property type="project" value="UniProtKB-KW"/>
</dbReference>
<comment type="caution">
    <text evidence="8">The sequence shown here is derived from an EMBL/GenBank/DDBJ whole genome shotgun (WGS) entry which is preliminary data.</text>
</comment>
<dbReference type="PANTHER" id="PTHR24342:SF12">
    <property type="entry name" value="DEATH-ASSOCIATED PROTEIN KINASE RELATED"/>
    <property type="match status" value="1"/>
</dbReference>
<evidence type="ECO:0000259" key="7">
    <source>
        <dbReference type="PROSITE" id="PS50011"/>
    </source>
</evidence>
<feature type="compositionally biased region" description="Basic and acidic residues" evidence="6">
    <location>
        <begin position="497"/>
        <end position="525"/>
    </location>
</feature>
<gene>
    <name evidence="8" type="ORF">C7M84_008941</name>
</gene>
<feature type="region of interest" description="Disordered" evidence="6">
    <location>
        <begin position="161"/>
        <end position="244"/>
    </location>
</feature>
<feature type="compositionally biased region" description="Low complexity" evidence="6">
    <location>
        <begin position="111"/>
        <end position="123"/>
    </location>
</feature>
<dbReference type="PRINTS" id="PR01217">
    <property type="entry name" value="PRICHEXTENSN"/>
</dbReference>
<keyword evidence="2" id="KW-0808">Transferase</keyword>
<name>A0A3R7QN03_PENVA</name>
<accession>A0A3R7QN03</accession>
<keyword evidence="3" id="KW-0547">Nucleotide-binding</keyword>
<dbReference type="InterPro" id="IPR000719">
    <property type="entry name" value="Prot_kinase_dom"/>
</dbReference>
<feature type="compositionally biased region" description="Low complexity" evidence="6">
    <location>
        <begin position="971"/>
        <end position="987"/>
    </location>
</feature>
<dbReference type="Proteomes" id="UP000283509">
    <property type="component" value="Unassembled WGS sequence"/>
</dbReference>
<evidence type="ECO:0000256" key="2">
    <source>
        <dbReference type="ARBA" id="ARBA00022679"/>
    </source>
</evidence>
<dbReference type="GO" id="GO:0035556">
    <property type="term" value="P:intracellular signal transduction"/>
    <property type="evidence" value="ECO:0007669"/>
    <property type="project" value="TreeGrafter"/>
</dbReference>
<evidence type="ECO:0000256" key="1">
    <source>
        <dbReference type="ARBA" id="ARBA00022527"/>
    </source>
</evidence>
<evidence type="ECO:0000256" key="4">
    <source>
        <dbReference type="ARBA" id="ARBA00022777"/>
    </source>
</evidence>
<feature type="domain" description="Protein kinase" evidence="7">
    <location>
        <begin position="1"/>
        <end position="94"/>
    </location>
</feature>
<feature type="compositionally biased region" description="Low complexity" evidence="6">
    <location>
        <begin position="176"/>
        <end position="197"/>
    </location>
</feature>
<proteinExistence type="predicted"/>
<evidence type="ECO:0000256" key="3">
    <source>
        <dbReference type="ARBA" id="ARBA00022741"/>
    </source>
</evidence>
<feature type="compositionally biased region" description="Polar residues" evidence="6">
    <location>
        <begin position="762"/>
        <end position="772"/>
    </location>
</feature>
<reference evidence="8 9" key="2">
    <citation type="submission" date="2019-01" db="EMBL/GenBank/DDBJ databases">
        <title>The decoding of complex shrimp genome reveals the adaptation for benthos swimmer, frequently molting mechanism and breeding impact on genome.</title>
        <authorList>
            <person name="Sun Y."/>
            <person name="Gao Y."/>
            <person name="Yu Y."/>
        </authorList>
    </citation>
    <scope>NUCLEOTIDE SEQUENCE [LARGE SCALE GENOMIC DNA]</scope>
    <source>
        <tissue evidence="8">Muscle</tissue>
    </source>
</reference>
<feature type="compositionally biased region" description="Low complexity" evidence="6">
    <location>
        <begin position="477"/>
        <end position="487"/>
    </location>
</feature>
<sequence>MQMTNPLPFRLPSSGRPGPRSLGVLTYVLLTGFLPFGGETDQETFLEISLGELDFPEELFEDVSAEAIDFIKKLLIRKPHLRMSAKECLEHPWMKADLSKAKIPPQPPRKLSSSTSPLTTSTPVASPQPRSAVPSTSSTPTNQTLISALSDIVTSDARDLFNRSHGSHSNTPVVHTPANATPTVLTPNNTTPTVLTPMSSSPRDIGLPPIHPLSGQRSSAVNSTYSSTNSLYRGGSRQSLDRARSLSKSREVLFERMQMSNQKKTLSKSRERLYDGRLSLSRSREDIWSYKSFSHSEESLSMFSWLNQDDSIYKSCNNVFLPMLPMLEENGMSGRLYKSLASIDKIDEVGTESNAGNDRQGIFDSRFSINDEDYNNLITRYNTAVNSHRESPPRGRSMEERPRRTQAEGWHRECCQGERGGASVCDRRCSRSSRQQEPQITPKIPKTNRGERDKQRMERTTRGMHAVEHETSKSTERASASARAPSPGKRRGSVSHIEQRIQERHERQQERLERQEQKEKLERRGSGKIGTPTTKRRNSAEEKKPQGEKNRKNKTCESTKSNDTNVCNRLRSTSPSKKPKVNKSKSISSDGSPASSLESVKELDLKRTTPRSSAFREPKKSPRGSTSGGASSAPEPRERRAEMDEAYVSLEEPVDDGIFSRSESMDSSNTVESDHTVHATDTSSDTLDLTVTAYSVSEYELNQECDISDVFPSLDENEVDKTVEEKAEDQKSTITSVKASSSESMAELTAIHEEEEDEKSVFTRSVSTSSDIGSMLSESSEVEKDDSSTKNQDSDASAALSWRQRGRSMSMQPCDPPPFSHLHLCRSNSFNLVMPIGGFVATPWGDVCDGAIRRALEMFKLNSSDLTSSGRNMQERRSSLHTPSPSPTPPQVGDRESWMRHRFSFKSAGTKPPLHPRPLAFFATPCPTSSSVPTFPAIFLSISTHPPSPSTPTPSIPTRLPSPSAPPHPIHSPSSTPPTFTSIHPPSHSNPPHPFHPPSPSRIPSIPHFSRTLEHEIET</sequence>
<reference evidence="8 9" key="1">
    <citation type="submission" date="2018-04" db="EMBL/GenBank/DDBJ databases">
        <authorList>
            <person name="Zhang X."/>
            <person name="Yuan J."/>
            <person name="Li F."/>
            <person name="Xiang J."/>
        </authorList>
    </citation>
    <scope>NUCLEOTIDE SEQUENCE [LARGE SCALE GENOMIC DNA]</scope>
    <source>
        <tissue evidence="8">Muscle</tissue>
    </source>
</reference>
<feature type="compositionally biased region" description="Polar residues" evidence="6">
    <location>
        <begin position="558"/>
        <end position="571"/>
    </location>
</feature>
<feature type="compositionally biased region" description="Pro residues" evidence="6">
    <location>
        <begin position="988"/>
        <end position="1001"/>
    </location>
</feature>
<feature type="compositionally biased region" description="Polar residues" evidence="6">
    <location>
        <begin position="732"/>
        <end position="744"/>
    </location>
</feature>
<keyword evidence="1" id="KW-0723">Serine/threonine-protein kinase</keyword>
<feature type="compositionally biased region" description="Polar residues" evidence="6">
    <location>
        <begin position="661"/>
        <end position="671"/>
    </location>
</feature>
<dbReference type="Pfam" id="PF00069">
    <property type="entry name" value="Pkinase"/>
    <property type="match status" value="1"/>
</dbReference>
<feature type="compositionally biased region" description="Basic and acidic residues" evidence="6">
    <location>
        <begin position="538"/>
        <end position="557"/>
    </location>
</feature>
<dbReference type="SUPFAM" id="SSF56112">
    <property type="entry name" value="Protein kinase-like (PK-like)"/>
    <property type="match status" value="1"/>
</dbReference>
<dbReference type="GO" id="GO:0004674">
    <property type="term" value="F:protein serine/threonine kinase activity"/>
    <property type="evidence" value="ECO:0007669"/>
    <property type="project" value="UniProtKB-KW"/>
</dbReference>
<dbReference type="GO" id="GO:0043065">
    <property type="term" value="P:positive regulation of apoptotic process"/>
    <property type="evidence" value="ECO:0007669"/>
    <property type="project" value="TreeGrafter"/>
</dbReference>
<keyword evidence="5" id="KW-0067">ATP-binding</keyword>
<feature type="compositionally biased region" description="Polar residues" evidence="6">
    <location>
        <begin position="215"/>
        <end position="231"/>
    </location>
</feature>
<feature type="compositionally biased region" description="Basic and acidic residues" evidence="6">
    <location>
        <begin position="448"/>
        <end position="476"/>
    </location>
</feature>
<feature type="compositionally biased region" description="Polar residues" evidence="6">
    <location>
        <begin position="124"/>
        <end position="142"/>
    </location>
</feature>
<evidence type="ECO:0000256" key="6">
    <source>
        <dbReference type="SAM" id="MobiDB-lite"/>
    </source>
</evidence>
<dbReference type="AlphaFoldDB" id="A0A3R7QN03"/>
<dbReference type="GO" id="GO:0005634">
    <property type="term" value="C:nucleus"/>
    <property type="evidence" value="ECO:0007669"/>
    <property type="project" value="TreeGrafter"/>
</dbReference>
<protein>
    <submittedName>
        <fullName evidence="8">Putative serine/threonine-protein kinase</fullName>
    </submittedName>
</protein>
<dbReference type="EMBL" id="QCYY01002124">
    <property type="protein sequence ID" value="ROT72663.1"/>
    <property type="molecule type" value="Genomic_DNA"/>
</dbReference>
<feature type="compositionally biased region" description="Basic and acidic residues" evidence="6">
    <location>
        <begin position="387"/>
        <end position="416"/>
    </location>
</feature>